<name>A0ABW2ZVV6_9ACTN</name>
<dbReference type="InterPro" id="IPR011335">
    <property type="entry name" value="Restrct_endonuc-II-like"/>
</dbReference>
<dbReference type="InterPro" id="IPR011856">
    <property type="entry name" value="tRNA_endonuc-like_dom_sf"/>
</dbReference>
<comment type="caution">
    <text evidence="3">The sequence shown here is derived from an EMBL/GenBank/DDBJ whole genome shotgun (WGS) entry which is preliminary data.</text>
</comment>
<keyword evidence="3" id="KW-0378">Hydrolase</keyword>
<keyword evidence="3" id="KW-0540">Nuclease</keyword>
<evidence type="ECO:0000259" key="2">
    <source>
        <dbReference type="Pfam" id="PF04471"/>
    </source>
</evidence>
<dbReference type="Proteomes" id="UP001597053">
    <property type="component" value="Unassembled WGS sequence"/>
</dbReference>
<feature type="region of interest" description="Disordered" evidence="1">
    <location>
        <begin position="1"/>
        <end position="38"/>
    </location>
</feature>
<accession>A0ABW2ZVV6</accession>
<keyword evidence="4" id="KW-1185">Reference proteome</keyword>
<feature type="region of interest" description="Disordered" evidence="1">
    <location>
        <begin position="497"/>
        <end position="521"/>
    </location>
</feature>
<dbReference type="EMBL" id="JBHTHM010000045">
    <property type="protein sequence ID" value="MFD0782793.1"/>
    <property type="molecule type" value="Genomic_DNA"/>
</dbReference>
<proteinExistence type="predicted"/>
<organism evidence="3 4">
    <name type="scientific">Micromonospora azadirachtae</name>
    <dbReference type="NCBI Taxonomy" id="1970735"/>
    <lineage>
        <taxon>Bacteria</taxon>
        <taxon>Bacillati</taxon>
        <taxon>Actinomycetota</taxon>
        <taxon>Actinomycetes</taxon>
        <taxon>Micromonosporales</taxon>
        <taxon>Micromonosporaceae</taxon>
        <taxon>Micromonospora</taxon>
    </lineage>
</organism>
<dbReference type="Gene3D" id="3.40.1350.10">
    <property type="match status" value="1"/>
</dbReference>
<feature type="domain" description="Restriction endonuclease type IV Mrr" evidence="2">
    <location>
        <begin position="375"/>
        <end position="487"/>
    </location>
</feature>
<evidence type="ECO:0000313" key="4">
    <source>
        <dbReference type="Proteomes" id="UP001597053"/>
    </source>
</evidence>
<dbReference type="PANTHER" id="PTHR30015:SF7">
    <property type="entry name" value="TYPE IV METHYL-DIRECTED RESTRICTION ENZYME ECOKMRR"/>
    <property type="match status" value="1"/>
</dbReference>
<dbReference type="SUPFAM" id="SSF52980">
    <property type="entry name" value="Restriction endonuclease-like"/>
    <property type="match status" value="1"/>
</dbReference>
<sequence>MTAERRAAERQAREAARWSREAAKARQAEHVAKQQKLAESKTSAVAEEVSLLDRTLVGALERHAVTFDSLKVKFEPQPFQPGKLAEPLVAPEWRQYEPAEPRGLDRWFGGMSAYRRAVAQAKLLYDAATASFQQAEAERVRALGAARAEYDRKVETARQGAKLYNENVDTNRDGFMQGEPEAVEWFVDKVLRASRYPNGFPREWQVAYRPENRDVVIEFELPPQQVVPVVREYRYIKSRDAMDPVVRPSGEVKQRYARLVASIALRTLHEVFSATQPQIVEAVVLNGRVSTIDKATGKKARPHLISIEAERSAFIDLNLADVDPAACLRGLNALVSPNPFDLEAVEPFIAFDLRRFRFVDSADELSTLDSRRNLLKLSPTEFEHLVKELFVAMGAEAWRTVPSKDGGVDAVATSKNLFFGGVCLIQAKRWTGLVGLDAVHALTGVMTDHNATTGVLVTTSWFSRTSEQFAQRNRITLINGAELKHLIKQHLGIDVVPGTSPPKRARASDNTQTGRLGPAGS</sequence>
<evidence type="ECO:0000313" key="3">
    <source>
        <dbReference type="EMBL" id="MFD0782793.1"/>
    </source>
</evidence>
<gene>
    <name evidence="3" type="ORF">ACFQZ8_02460</name>
</gene>
<reference evidence="4" key="1">
    <citation type="journal article" date="2019" name="Int. J. Syst. Evol. Microbiol.">
        <title>The Global Catalogue of Microorganisms (GCM) 10K type strain sequencing project: providing services to taxonomists for standard genome sequencing and annotation.</title>
        <authorList>
            <consortium name="The Broad Institute Genomics Platform"/>
            <consortium name="The Broad Institute Genome Sequencing Center for Infectious Disease"/>
            <person name="Wu L."/>
            <person name="Ma J."/>
        </authorList>
    </citation>
    <scope>NUCLEOTIDE SEQUENCE [LARGE SCALE GENOMIC DNA]</scope>
    <source>
        <strain evidence="4">JCM 32148</strain>
    </source>
</reference>
<dbReference type="InterPro" id="IPR007560">
    <property type="entry name" value="Restrct_endonuc_IV_Mrr"/>
</dbReference>
<evidence type="ECO:0000256" key="1">
    <source>
        <dbReference type="SAM" id="MobiDB-lite"/>
    </source>
</evidence>
<dbReference type="Pfam" id="PF04471">
    <property type="entry name" value="Mrr_cat"/>
    <property type="match status" value="1"/>
</dbReference>
<dbReference type="GO" id="GO:0004519">
    <property type="term" value="F:endonuclease activity"/>
    <property type="evidence" value="ECO:0007669"/>
    <property type="project" value="UniProtKB-KW"/>
</dbReference>
<keyword evidence="3" id="KW-0255">Endonuclease</keyword>
<protein>
    <submittedName>
        <fullName evidence="3">Restriction endonuclease</fullName>
    </submittedName>
</protein>
<dbReference type="InterPro" id="IPR052906">
    <property type="entry name" value="Type_IV_Methyl-Rstrct_Enzyme"/>
</dbReference>
<dbReference type="PANTHER" id="PTHR30015">
    <property type="entry name" value="MRR RESTRICTION SYSTEM PROTEIN"/>
    <property type="match status" value="1"/>
</dbReference>